<feature type="chain" id="PRO_5045830792" description="Lipoprotein" evidence="8">
    <location>
        <begin position="22"/>
        <end position="137"/>
    </location>
</feature>
<keyword evidence="10" id="KW-1185">Reference proteome</keyword>
<organism evidence="9 10">
    <name type="scientific">Methylobacterium crusticola</name>
    <dbReference type="NCBI Taxonomy" id="1697972"/>
    <lineage>
        <taxon>Bacteria</taxon>
        <taxon>Pseudomonadati</taxon>
        <taxon>Pseudomonadota</taxon>
        <taxon>Alphaproteobacteria</taxon>
        <taxon>Hyphomicrobiales</taxon>
        <taxon>Methylobacteriaceae</taxon>
        <taxon>Methylobacterium</taxon>
    </lineage>
</organism>
<dbReference type="Proteomes" id="UP001055167">
    <property type="component" value="Unassembled WGS sequence"/>
</dbReference>
<comment type="subcellular location">
    <subcellularLocation>
        <location evidence="1">Cell outer membrane</location>
        <topology evidence="1">Lipid-anchor</topology>
    </subcellularLocation>
</comment>
<sequence length="137" mass="13490">MSLSRTRTLVLLGLTALSASACGRRGPLEPPPGAAQATRPGAAQATRPGAAQAGPPGGTLQQAAAAPARAQTGSAARNTLPGGVGLEAGGTAPDEADELPSAAIAAPTGVPAPTESSSRRRKGYLIPREPFPLDPLL</sequence>
<dbReference type="PROSITE" id="PS51257">
    <property type="entry name" value="PROKAR_LIPOPROTEIN"/>
    <property type="match status" value="1"/>
</dbReference>
<evidence type="ECO:0000256" key="6">
    <source>
        <dbReference type="ARBA" id="ARBA00023288"/>
    </source>
</evidence>
<keyword evidence="6" id="KW-0449">Lipoprotein</keyword>
<evidence type="ECO:0000313" key="10">
    <source>
        <dbReference type="Proteomes" id="UP001055167"/>
    </source>
</evidence>
<evidence type="ECO:0000256" key="4">
    <source>
        <dbReference type="ARBA" id="ARBA00023139"/>
    </source>
</evidence>
<dbReference type="RefSeq" id="WP_238313248.1">
    <property type="nucleotide sequence ID" value="NZ_BPQH01000006.1"/>
</dbReference>
<feature type="region of interest" description="Disordered" evidence="7">
    <location>
        <begin position="20"/>
        <end position="137"/>
    </location>
</feature>
<keyword evidence="4" id="KW-0564">Palmitate</keyword>
<evidence type="ECO:0000256" key="3">
    <source>
        <dbReference type="ARBA" id="ARBA00023136"/>
    </source>
</evidence>
<dbReference type="InterPro" id="IPR032831">
    <property type="entry name" value="LptM_cons"/>
</dbReference>
<proteinExistence type="predicted"/>
<evidence type="ECO:0000256" key="1">
    <source>
        <dbReference type="ARBA" id="ARBA00004459"/>
    </source>
</evidence>
<evidence type="ECO:0000256" key="7">
    <source>
        <dbReference type="SAM" id="MobiDB-lite"/>
    </source>
</evidence>
<name>A0ABQ4QXG0_9HYPH</name>
<reference evidence="9" key="1">
    <citation type="journal article" date="2021" name="Front. Microbiol.">
        <title>Comprehensive Comparative Genomics and Phenotyping of Methylobacterium Species.</title>
        <authorList>
            <person name="Alessa O."/>
            <person name="Ogura Y."/>
            <person name="Fujitani Y."/>
            <person name="Takami H."/>
            <person name="Hayashi T."/>
            <person name="Sahin N."/>
            <person name="Tani A."/>
        </authorList>
    </citation>
    <scope>NUCLEOTIDE SEQUENCE</scope>
    <source>
        <strain evidence="9">KCTC 52305</strain>
    </source>
</reference>
<feature type="compositionally biased region" description="Low complexity" evidence="7">
    <location>
        <begin position="34"/>
        <end position="77"/>
    </location>
</feature>
<protein>
    <recommendedName>
        <fullName evidence="11">Lipoprotein</fullName>
    </recommendedName>
</protein>
<keyword evidence="3" id="KW-0472">Membrane</keyword>
<feature type="signal peptide" evidence="8">
    <location>
        <begin position="1"/>
        <end position="21"/>
    </location>
</feature>
<reference evidence="9" key="2">
    <citation type="submission" date="2021-08" db="EMBL/GenBank/DDBJ databases">
        <authorList>
            <person name="Tani A."/>
            <person name="Ola A."/>
            <person name="Ogura Y."/>
            <person name="Katsura K."/>
            <person name="Hayashi T."/>
        </authorList>
    </citation>
    <scope>NUCLEOTIDE SEQUENCE</scope>
    <source>
        <strain evidence="9">KCTC 52305</strain>
    </source>
</reference>
<gene>
    <name evidence="9" type="ORF">OPKNFCMD_2297</name>
</gene>
<evidence type="ECO:0008006" key="11">
    <source>
        <dbReference type="Google" id="ProtNLM"/>
    </source>
</evidence>
<accession>A0ABQ4QXG0</accession>
<evidence type="ECO:0000313" key="9">
    <source>
        <dbReference type="EMBL" id="GJD49565.1"/>
    </source>
</evidence>
<comment type="caution">
    <text evidence="9">The sequence shown here is derived from an EMBL/GenBank/DDBJ whole genome shotgun (WGS) entry which is preliminary data.</text>
</comment>
<dbReference type="NCBIfam" id="NF047847">
    <property type="entry name" value="SS_mature_LptM"/>
    <property type="match status" value="1"/>
</dbReference>
<evidence type="ECO:0000256" key="5">
    <source>
        <dbReference type="ARBA" id="ARBA00023237"/>
    </source>
</evidence>
<evidence type="ECO:0000256" key="8">
    <source>
        <dbReference type="SAM" id="SignalP"/>
    </source>
</evidence>
<evidence type="ECO:0000256" key="2">
    <source>
        <dbReference type="ARBA" id="ARBA00022729"/>
    </source>
</evidence>
<keyword evidence="5" id="KW-0998">Cell outer membrane</keyword>
<keyword evidence="2 8" id="KW-0732">Signal</keyword>
<dbReference type="EMBL" id="BPQH01000006">
    <property type="protein sequence ID" value="GJD49565.1"/>
    <property type="molecule type" value="Genomic_DNA"/>
</dbReference>